<dbReference type="Pfam" id="PF13742">
    <property type="entry name" value="tRNA_anti_2"/>
    <property type="match status" value="1"/>
</dbReference>
<accession>A0A7M1QZG5</accession>
<dbReference type="Pfam" id="PF02601">
    <property type="entry name" value="Exonuc_VII_L"/>
    <property type="match status" value="1"/>
</dbReference>
<evidence type="ECO:0000256" key="6">
    <source>
        <dbReference type="RuleBase" id="RU004355"/>
    </source>
</evidence>
<keyword evidence="4 5" id="KW-0269">Exonuclease</keyword>
<dbReference type="InterPro" id="IPR020579">
    <property type="entry name" value="Exonuc_VII_lsu_C"/>
</dbReference>
<dbReference type="CDD" id="cd04489">
    <property type="entry name" value="ExoVII_LU_OBF"/>
    <property type="match status" value="1"/>
</dbReference>
<comment type="subcellular location">
    <subcellularLocation>
        <location evidence="5 6">Cytoplasm</location>
    </subcellularLocation>
</comment>
<sequence>MAHLTTPEQPWPLRLLSEKIGEYIAKMSRLWVEGEVIQLKRRAGSRIQFFTLADLEEKMTISCKIWSHNLPPTIGEGSRVIVAAKPDFWTGNGSLSLQVDEIRAVGVGDLLARMEQLKNKLAAEGLFDPAKKKPLPFLPRKIGLICGRNTQAMHDVVNNVHRRWAAATFEIRQVQVQGSGAVEAMIPALAELDAIEDVDVIILARGGGSVEDLFPFSDERLVRAAYATRTPIVSAIGHEPDSPVLDFVADFRASTPTDAAKNVVPDVGEEKLALSTTLRRGRIAVDNVLHRAQSELETLRARPVMAHPELMIDNRAEDLRGLHDWSASHIRRILDANASSLAGDLGRLRTLSPLSTLKRGYAVIRTEEGLVGSVAEVAAGSAARATLRDGDLDLRIEHVHTKG</sequence>
<dbReference type="Proteomes" id="UP000595053">
    <property type="component" value="Chromosome"/>
</dbReference>
<dbReference type="PANTHER" id="PTHR30008">
    <property type="entry name" value="EXODEOXYRIBONUCLEASE 7 LARGE SUBUNIT"/>
    <property type="match status" value="1"/>
</dbReference>
<dbReference type="HAMAP" id="MF_00378">
    <property type="entry name" value="Exonuc_7_L"/>
    <property type="match status" value="1"/>
</dbReference>
<evidence type="ECO:0000256" key="4">
    <source>
        <dbReference type="ARBA" id="ARBA00022839"/>
    </source>
</evidence>
<dbReference type="InterPro" id="IPR003753">
    <property type="entry name" value="Exonuc_VII_L"/>
</dbReference>
<dbReference type="GO" id="GO:0003676">
    <property type="term" value="F:nucleic acid binding"/>
    <property type="evidence" value="ECO:0007669"/>
    <property type="project" value="InterPro"/>
</dbReference>
<evidence type="ECO:0000256" key="5">
    <source>
        <dbReference type="HAMAP-Rule" id="MF_00378"/>
    </source>
</evidence>
<feature type="domain" description="Exonuclease VII large subunit C-terminal" evidence="7">
    <location>
        <begin position="126"/>
        <end position="339"/>
    </location>
</feature>
<feature type="domain" description="OB-fold nucleic acid binding" evidence="8">
    <location>
        <begin position="14"/>
        <end position="103"/>
    </location>
</feature>
<evidence type="ECO:0000313" key="10">
    <source>
        <dbReference type="Proteomes" id="UP000595053"/>
    </source>
</evidence>
<dbReference type="GO" id="GO:0005737">
    <property type="term" value="C:cytoplasm"/>
    <property type="evidence" value="ECO:0007669"/>
    <property type="project" value="UniProtKB-SubCell"/>
</dbReference>
<evidence type="ECO:0000259" key="7">
    <source>
        <dbReference type="Pfam" id="PF02601"/>
    </source>
</evidence>
<organism evidence="9 10">
    <name type="scientific">Trueperella pecoris</name>
    <dbReference type="NCBI Taxonomy" id="2733571"/>
    <lineage>
        <taxon>Bacteria</taxon>
        <taxon>Bacillati</taxon>
        <taxon>Actinomycetota</taxon>
        <taxon>Actinomycetes</taxon>
        <taxon>Actinomycetales</taxon>
        <taxon>Actinomycetaceae</taxon>
        <taxon>Trueperella</taxon>
    </lineage>
</organism>
<dbReference type="PANTHER" id="PTHR30008:SF0">
    <property type="entry name" value="EXODEOXYRIBONUCLEASE 7 LARGE SUBUNIT"/>
    <property type="match status" value="1"/>
</dbReference>
<comment type="subunit">
    <text evidence="5">Heterooligomer composed of large and small subunits.</text>
</comment>
<dbReference type="GO" id="GO:0009318">
    <property type="term" value="C:exodeoxyribonuclease VII complex"/>
    <property type="evidence" value="ECO:0007669"/>
    <property type="project" value="UniProtKB-UniRule"/>
</dbReference>
<evidence type="ECO:0000259" key="8">
    <source>
        <dbReference type="Pfam" id="PF13742"/>
    </source>
</evidence>
<protein>
    <recommendedName>
        <fullName evidence="5">Exodeoxyribonuclease 7 large subunit</fullName>
        <ecNumber evidence="5">3.1.11.6</ecNumber>
    </recommendedName>
    <alternativeName>
        <fullName evidence="5">Exodeoxyribonuclease VII large subunit</fullName>
        <shortName evidence="5">Exonuclease VII large subunit</shortName>
    </alternativeName>
</protein>
<dbReference type="InterPro" id="IPR025824">
    <property type="entry name" value="OB-fold_nuc-bd_dom"/>
</dbReference>
<name>A0A7M1QZG5_9ACTO</name>
<evidence type="ECO:0000313" key="9">
    <source>
        <dbReference type="EMBL" id="QOR46685.1"/>
    </source>
</evidence>
<proteinExistence type="inferred from homology"/>
<dbReference type="GO" id="GO:0008855">
    <property type="term" value="F:exodeoxyribonuclease VII activity"/>
    <property type="evidence" value="ECO:0007669"/>
    <property type="project" value="UniProtKB-UniRule"/>
</dbReference>
<dbReference type="EC" id="3.1.11.6" evidence="5"/>
<dbReference type="AlphaFoldDB" id="A0A7M1QZG5"/>
<keyword evidence="2 5" id="KW-0540">Nuclease</keyword>
<dbReference type="GO" id="GO:0006308">
    <property type="term" value="P:DNA catabolic process"/>
    <property type="evidence" value="ECO:0007669"/>
    <property type="project" value="UniProtKB-UniRule"/>
</dbReference>
<evidence type="ECO:0000256" key="1">
    <source>
        <dbReference type="ARBA" id="ARBA00022490"/>
    </source>
</evidence>
<gene>
    <name evidence="5" type="primary">xseA</name>
    <name evidence="9" type="ORF">INS88_08555</name>
</gene>
<keyword evidence="1 5" id="KW-0963">Cytoplasm</keyword>
<keyword evidence="10" id="KW-1185">Reference proteome</keyword>
<dbReference type="NCBIfam" id="TIGR00237">
    <property type="entry name" value="xseA"/>
    <property type="match status" value="1"/>
</dbReference>
<comment type="similarity">
    <text evidence="5 6">Belongs to the XseA family.</text>
</comment>
<evidence type="ECO:0000256" key="3">
    <source>
        <dbReference type="ARBA" id="ARBA00022801"/>
    </source>
</evidence>
<evidence type="ECO:0000256" key="2">
    <source>
        <dbReference type="ARBA" id="ARBA00022722"/>
    </source>
</evidence>
<comment type="catalytic activity">
    <reaction evidence="5 6">
        <text>Exonucleolytic cleavage in either 5'- to 3'- or 3'- to 5'-direction to yield nucleoside 5'-phosphates.</text>
        <dbReference type="EC" id="3.1.11.6"/>
    </reaction>
</comment>
<keyword evidence="3 5" id="KW-0378">Hydrolase</keyword>
<dbReference type="EMBL" id="CP063213">
    <property type="protein sequence ID" value="QOR46685.1"/>
    <property type="molecule type" value="Genomic_DNA"/>
</dbReference>
<reference evidence="9 10" key="1">
    <citation type="submission" date="2020-10" db="EMBL/GenBank/DDBJ databases">
        <title>Trueperella pecoris sp. nov. isolated from bovine and porcine specimens.</title>
        <authorList>
            <person name="Schoenecker L."/>
            <person name="Schnydrig P."/>
            <person name="Brodard I."/>
            <person name="Thomann A."/>
            <person name="Hemphill A."/>
            <person name="Rodriguez-Campos S."/>
            <person name="Perreten V."/>
            <person name="Jores J."/>
            <person name="Kittl S."/>
        </authorList>
    </citation>
    <scope>NUCLEOTIDE SEQUENCE [LARGE SCALE GENOMIC DNA]</scope>
    <source>
        <strain evidence="9 10">15A0121</strain>
    </source>
</reference>
<comment type="function">
    <text evidence="5">Bidirectionally degrades single-stranded DNA into large acid-insoluble oligonucleotides, which are then degraded further into small acid-soluble oligonucleotides.</text>
</comment>